<dbReference type="EMBL" id="CP038033">
    <property type="protein sequence ID" value="QBQ55687.1"/>
    <property type="molecule type" value="Genomic_DNA"/>
</dbReference>
<keyword evidence="4" id="KW-1185">Reference proteome</keyword>
<feature type="domain" description="PRC-barrel" evidence="2">
    <location>
        <begin position="58"/>
        <end position="130"/>
    </location>
</feature>
<dbReference type="KEGG" id="nwr:E3U44_15095"/>
<dbReference type="OrthoDB" id="6366681at2"/>
<dbReference type="Pfam" id="PF05239">
    <property type="entry name" value="PRC"/>
    <property type="match status" value="1"/>
</dbReference>
<name>A0A4P7C203_9GAMM</name>
<dbReference type="Gene3D" id="2.30.30.240">
    <property type="entry name" value="PRC-barrel domain"/>
    <property type="match status" value="1"/>
</dbReference>
<gene>
    <name evidence="3" type="ORF">E3U44_15095</name>
</gene>
<dbReference type="AlphaFoldDB" id="A0A4P7C203"/>
<accession>A0A4P7C203</accession>
<proteinExistence type="predicted"/>
<feature type="compositionally biased region" description="Low complexity" evidence="1">
    <location>
        <begin position="39"/>
        <end position="49"/>
    </location>
</feature>
<dbReference type="InterPro" id="IPR011033">
    <property type="entry name" value="PRC_barrel-like_sf"/>
</dbReference>
<evidence type="ECO:0000313" key="3">
    <source>
        <dbReference type="EMBL" id="QBQ55687.1"/>
    </source>
</evidence>
<evidence type="ECO:0000256" key="1">
    <source>
        <dbReference type="SAM" id="MobiDB-lite"/>
    </source>
</evidence>
<dbReference type="SUPFAM" id="SSF50346">
    <property type="entry name" value="PRC-barrel domain"/>
    <property type="match status" value="1"/>
</dbReference>
<dbReference type="InterPro" id="IPR027275">
    <property type="entry name" value="PRC-brl_dom"/>
</dbReference>
<reference evidence="3 4" key="1">
    <citation type="submission" date="2019-03" db="EMBL/GenBank/DDBJ databases">
        <title>The genome sequence of Nitrosococcus wardiae strain D1FHST reveals the archetypal metabolic capacity of ammonia-oxidizing Gammaproteobacteria.</title>
        <authorList>
            <person name="Wang L."/>
            <person name="Lim C.K."/>
            <person name="Hanson T.E."/>
            <person name="Dang H."/>
            <person name="Klotz M.G."/>
        </authorList>
    </citation>
    <scope>NUCLEOTIDE SEQUENCE [LARGE SCALE GENOMIC DNA]</scope>
    <source>
        <strain evidence="3 4">D1FHS</strain>
    </source>
</reference>
<dbReference type="PANTHER" id="PTHR36505:SF1">
    <property type="entry name" value="BLR1072 PROTEIN"/>
    <property type="match status" value="1"/>
</dbReference>
<feature type="region of interest" description="Disordered" evidence="1">
    <location>
        <begin position="38"/>
        <end position="57"/>
    </location>
</feature>
<evidence type="ECO:0000313" key="4">
    <source>
        <dbReference type="Proteomes" id="UP000294325"/>
    </source>
</evidence>
<protein>
    <submittedName>
        <fullName evidence="3">PRC-barrel domain containing protein</fullName>
    </submittedName>
</protein>
<dbReference type="PANTHER" id="PTHR36505">
    <property type="entry name" value="BLR1072 PROTEIN"/>
    <property type="match status" value="1"/>
</dbReference>
<evidence type="ECO:0000259" key="2">
    <source>
        <dbReference type="Pfam" id="PF05239"/>
    </source>
</evidence>
<sequence length="172" mass="19005">MNKSILNIKPPGKAIIFVSGIALSITLSGKVLSANQDLQEQQETNTQEQAPEKPLPKNAYKADQLLGKSVKNRKDENVGEIKELVIDESGQIKYAVLSHGGGLLNLGTKMTAVSWKVLQPSPEEDHYILNMDITKEQLSDAPTFNEDNWPTEAQVTEFSAFESKKIEKPEAQ</sequence>
<dbReference type="RefSeq" id="WP_134358944.1">
    <property type="nucleotide sequence ID" value="NZ_CP038033.1"/>
</dbReference>
<organism evidence="3 4">
    <name type="scientific">Nitrosococcus wardiae</name>
    <dbReference type="NCBI Taxonomy" id="1814290"/>
    <lineage>
        <taxon>Bacteria</taxon>
        <taxon>Pseudomonadati</taxon>
        <taxon>Pseudomonadota</taxon>
        <taxon>Gammaproteobacteria</taxon>
        <taxon>Chromatiales</taxon>
        <taxon>Chromatiaceae</taxon>
        <taxon>Nitrosococcus</taxon>
    </lineage>
</organism>
<dbReference type="Proteomes" id="UP000294325">
    <property type="component" value="Chromosome"/>
</dbReference>